<comment type="caution">
    <text evidence="2">The sequence shown here is derived from an EMBL/GenBank/DDBJ whole genome shotgun (WGS) entry which is preliminary data.</text>
</comment>
<evidence type="ECO:0000313" key="2">
    <source>
        <dbReference type="EMBL" id="TYB81956.1"/>
    </source>
</evidence>
<dbReference type="Proteomes" id="UP000322080">
    <property type="component" value="Unassembled WGS sequence"/>
</dbReference>
<dbReference type="InterPro" id="IPR025582">
    <property type="entry name" value="YARHG_dom"/>
</dbReference>
<dbReference type="SMART" id="SM01324">
    <property type="entry name" value="YARHG"/>
    <property type="match status" value="1"/>
</dbReference>
<feature type="domain" description="YARHG" evidence="1">
    <location>
        <begin position="35"/>
        <end position="108"/>
    </location>
</feature>
<evidence type="ECO:0000313" key="3">
    <source>
        <dbReference type="Proteomes" id="UP000322080"/>
    </source>
</evidence>
<accession>A0A5D0RLY6</accession>
<proteinExistence type="predicted"/>
<keyword evidence="3" id="KW-1185">Reference proteome</keyword>
<organism evidence="2 3">
    <name type="scientific">Maritimibacter fusiformis</name>
    <dbReference type="NCBI Taxonomy" id="2603819"/>
    <lineage>
        <taxon>Bacteria</taxon>
        <taxon>Pseudomonadati</taxon>
        <taxon>Pseudomonadota</taxon>
        <taxon>Alphaproteobacteria</taxon>
        <taxon>Rhodobacterales</taxon>
        <taxon>Roseobacteraceae</taxon>
        <taxon>Maritimibacter</taxon>
    </lineage>
</organism>
<sequence>MPGLFAGGDEMPDCGGAGGLEHFGKGGQTMKTLSAAILFALAATPTLAQEEHCNDYWFARNQLFDRAGYCFSSPLGKAIFDNTGCIGKQVTLEPGGAEFVAFIKSMEADLGCNVDTNATWLDLPNIGMRMRLEVVVARSEFASGCLGWRGGPIELRVGPRYGAEVLGVVRPGDDLIWEYEAAQWPDGWSFISVHKDAQEIGMGWTNAYIDETFCTTTAG</sequence>
<reference evidence="2 3" key="1">
    <citation type="submission" date="2019-08" db="EMBL/GenBank/DDBJ databases">
        <title>Identification of a novel species of the genus Boseongicola.</title>
        <authorList>
            <person name="Zhang X.-Q."/>
        </authorList>
    </citation>
    <scope>NUCLEOTIDE SEQUENCE [LARGE SCALE GENOMIC DNA]</scope>
    <source>
        <strain evidence="2 3">HY14</strain>
    </source>
</reference>
<dbReference type="Pfam" id="PF14627">
    <property type="entry name" value="DUF4453"/>
    <property type="match status" value="1"/>
</dbReference>
<name>A0A5D0RLY6_9RHOB</name>
<dbReference type="EMBL" id="VSIY01000004">
    <property type="protein sequence ID" value="TYB81956.1"/>
    <property type="molecule type" value="Genomic_DNA"/>
</dbReference>
<dbReference type="AlphaFoldDB" id="A0A5D0RLY6"/>
<dbReference type="InterPro" id="IPR027920">
    <property type="entry name" value="DUF4453"/>
</dbReference>
<protein>
    <submittedName>
        <fullName evidence="2">DUF4453 domain-containing protein</fullName>
    </submittedName>
</protein>
<evidence type="ECO:0000259" key="1">
    <source>
        <dbReference type="SMART" id="SM01324"/>
    </source>
</evidence>
<gene>
    <name evidence="2" type="ORF">FVF75_04245</name>
</gene>
<dbReference type="Pfam" id="PF13308">
    <property type="entry name" value="YARHG"/>
    <property type="match status" value="1"/>
</dbReference>